<dbReference type="PANTHER" id="PTHR34949:SF6">
    <property type="entry name" value="EXPRESSED PROTEIN"/>
    <property type="match status" value="1"/>
</dbReference>
<evidence type="ECO:0000259" key="10">
    <source>
        <dbReference type="Pfam" id="PF09177"/>
    </source>
</evidence>
<evidence type="ECO:0000256" key="4">
    <source>
        <dbReference type="ARBA" id="ARBA00022927"/>
    </source>
</evidence>
<sequence>MSTCFDRWEKDPFFSAAEEVQESADRMESVYRQWIHEMKRASDPILSSPTCSAELQRELRTALGTAKWQLEEFERAVTSNDEACSAGKDTRTRHSQFIVAIRSRISLVEKSLKETSSEGNSTMSWVRLDEGECDELALFLSCPSSEQDKSPPAPPVSEVVIKDSSLGLGMIAEAIPDSSKKEGMHSSLGLLMIAEAIPDSSKEGRVHGHRRTASASADIEAWKISVLSGEDERPNLPPPKIPSFSCLNRVMESTSKMKWPKNGFRKWKGGDQVHEEESIPLRNHQLSRGLDACYERTKSYLSDCTEDTYDKQLYGWVGTLHRQLQRSQYQIQYGRPMQMAFWAIIVVLLIVLFSFHAI</sequence>
<evidence type="ECO:0000313" key="11">
    <source>
        <dbReference type="EMBL" id="KAJ0963444.1"/>
    </source>
</evidence>
<dbReference type="SUPFAM" id="SSF47661">
    <property type="entry name" value="t-snare proteins"/>
    <property type="match status" value="1"/>
</dbReference>
<dbReference type="InterPro" id="IPR015260">
    <property type="entry name" value="Syntaxin-6/10/61_N"/>
</dbReference>
<evidence type="ECO:0000256" key="5">
    <source>
        <dbReference type="ARBA" id="ARBA00022989"/>
    </source>
</evidence>
<dbReference type="EMBL" id="JAGGNH010000009">
    <property type="protein sequence ID" value="KAJ0963444.1"/>
    <property type="molecule type" value="Genomic_DNA"/>
</dbReference>
<keyword evidence="4" id="KW-0653">Protein transport</keyword>
<evidence type="ECO:0000256" key="9">
    <source>
        <dbReference type="SAM" id="Phobius"/>
    </source>
</evidence>
<keyword evidence="7 9" id="KW-0472">Membrane</keyword>
<evidence type="ECO:0000313" key="12">
    <source>
        <dbReference type="Proteomes" id="UP001085076"/>
    </source>
</evidence>
<evidence type="ECO:0000256" key="3">
    <source>
        <dbReference type="ARBA" id="ARBA00022692"/>
    </source>
</evidence>
<keyword evidence="5 9" id="KW-1133">Transmembrane helix</keyword>
<feature type="transmembrane region" description="Helical" evidence="9">
    <location>
        <begin position="339"/>
        <end position="357"/>
    </location>
</feature>
<dbReference type="Pfam" id="PF09177">
    <property type="entry name" value="STX6_10_61_N"/>
    <property type="match status" value="1"/>
</dbReference>
<dbReference type="GO" id="GO:0005794">
    <property type="term" value="C:Golgi apparatus"/>
    <property type="evidence" value="ECO:0007669"/>
    <property type="project" value="UniProtKB-SubCell"/>
</dbReference>
<dbReference type="GO" id="GO:0016020">
    <property type="term" value="C:membrane"/>
    <property type="evidence" value="ECO:0007669"/>
    <property type="project" value="InterPro"/>
</dbReference>
<reference evidence="11" key="2">
    <citation type="journal article" date="2022" name="Hortic Res">
        <title>The genome of Dioscorea zingiberensis sheds light on the biosynthesis, origin and evolution of the medicinally important diosgenin saponins.</title>
        <authorList>
            <person name="Li Y."/>
            <person name="Tan C."/>
            <person name="Li Z."/>
            <person name="Guo J."/>
            <person name="Li S."/>
            <person name="Chen X."/>
            <person name="Wang C."/>
            <person name="Dai X."/>
            <person name="Yang H."/>
            <person name="Song W."/>
            <person name="Hou L."/>
            <person name="Xu J."/>
            <person name="Tong Z."/>
            <person name="Xu A."/>
            <person name="Yuan X."/>
            <person name="Wang W."/>
            <person name="Yang Q."/>
            <person name="Chen L."/>
            <person name="Sun Z."/>
            <person name="Wang K."/>
            <person name="Pan B."/>
            <person name="Chen J."/>
            <person name="Bao Y."/>
            <person name="Liu F."/>
            <person name="Qi X."/>
            <person name="Gang D.R."/>
            <person name="Wen J."/>
            <person name="Li J."/>
        </authorList>
    </citation>
    <scope>NUCLEOTIDE SEQUENCE</scope>
    <source>
        <strain evidence="11">Dzin_1.0</strain>
    </source>
</reference>
<feature type="domain" description="Syntaxin 6/10/61 N-terminal" evidence="10">
    <location>
        <begin position="11"/>
        <end position="106"/>
    </location>
</feature>
<dbReference type="AlphaFoldDB" id="A0A9D5BZP8"/>
<dbReference type="GO" id="GO:0015031">
    <property type="term" value="P:protein transport"/>
    <property type="evidence" value="ECO:0007669"/>
    <property type="project" value="UniProtKB-KW"/>
</dbReference>
<accession>A0A9D5BZP8</accession>
<evidence type="ECO:0000256" key="8">
    <source>
        <dbReference type="ARBA" id="ARBA00037801"/>
    </source>
</evidence>
<dbReference type="FunFam" id="1.20.58.90:FF:000004">
    <property type="entry name" value="Syntaxin 10"/>
    <property type="match status" value="1"/>
</dbReference>
<dbReference type="Gene3D" id="1.20.58.90">
    <property type="match status" value="1"/>
</dbReference>
<dbReference type="InterPro" id="IPR010989">
    <property type="entry name" value="SNARE"/>
</dbReference>
<keyword evidence="6" id="KW-0333">Golgi apparatus</keyword>
<reference evidence="11" key="1">
    <citation type="submission" date="2021-03" db="EMBL/GenBank/DDBJ databases">
        <authorList>
            <person name="Li Z."/>
            <person name="Yang C."/>
        </authorList>
    </citation>
    <scope>NUCLEOTIDE SEQUENCE</scope>
    <source>
        <strain evidence="11">Dzin_1.0</strain>
        <tissue evidence="11">Leaf</tissue>
    </source>
</reference>
<dbReference type="OrthoDB" id="1889309at2759"/>
<keyword evidence="2" id="KW-0813">Transport</keyword>
<organism evidence="11 12">
    <name type="scientific">Dioscorea zingiberensis</name>
    <dbReference type="NCBI Taxonomy" id="325984"/>
    <lineage>
        <taxon>Eukaryota</taxon>
        <taxon>Viridiplantae</taxon>
        <taxon>Streptophyta</taxon>
        <taxon>Embryophyta</taxon>
        <taxon>Tracheophyta</taxon>
        <taxon>Spermatophyta</taxon>
        <taxon>Magnoliopsida</taxon>
        <taxon>Liliopsida</taxon>
        <taxon>Dioscoreales</taxon>
        <taxon>Dioscoreaceae</taxon>
        <taxon>Dioscorea</taxon>
    </lineage>
</organism>
<evidence type="ECO:0000256" key="7">
    <source>
        <dbReference type="ARBA" id="ARBA00023136"/>
    </source>
</evidence>
<comment type="similarity">
    <text evidence="1">Belongs to the syntaxin family.</text>
</comment>
<gene>
    <name evidence="11" type="ORF">J5N97_028566</name>
</gene>
<dbReference type="CDD" id="cd21442">
    <property type="entry name" value="SNARE_NTD_STX6-like"/>
    <property type="match status" value="1"/>
</dbReference>
<keyword evidence="3 9" id="KW-0812">Transmembrane</keyword>
<keyword evidence="12" id="KW-1185">Reference proteome</keyword>
<evidence type="ECO:0000256" key="2">
    <source>
        <dbReference type="ARBA" id="ARBA00022448"/>
    </source>
</evidence>
<name>A0A9D5BZP8_9LILI</name>
<evidence type="ECO:0000256" key="6">
    <source>
        <dbReference type="ARBA" id="ARBA00023034"/>
    </source>
</evidence>
<proteinExistence type="inferred from homology"/>
<protein>
    <recommendedName>
        <fullName evidence="10">Syntaxin 6/10/61 N-terminal domain-containing protein</fullName>
    </recommendedName>
</protein>
<dbReference type="PANTHER" id="PTHR34949">
    <property type="entry name" value="OS05G0443700 PROTEIN"/>
    <property type="match status" value="1"/>
</dbReference>
<dbReference type="GO" id="GO:0048193">
    <property type="term" value="P:Golgi vesicle transport"/>
    <property type="evidence" value="ECO:0007669"/>
    <property type="project" value="InterPro"/>
</dbReference>
<comment type="caution">
    <text evidence="11">The sequence shown here is derived from an EMBL/GenBank/DDBJ whole genome shotgun (WGS) entry which is preliminary data.</text>
</comment>
<dbReference type="Proteomes" id="UP001085076">
    <property type="component" value="Miscellaneous, Linkage group lg09"/>
</dbReference>
<evidence type="ECO:0000256" key="1">
    <source>
        <dbReference type="ARBA" id="ARBA00009063"/>
    </source>
</evidence>
<comment type="subcellular location">
    <subcellularLocation>
        <location evidence="8">Golgi apparatus</location>
        <location evidence="8">trans-Golgi network membrane</location>
        <topology evidence="8">Single-pass type IV membrane protein</topology>
    </subcellularLocation>
</comment>